<proteinExistence type="predicted"/>
<keyword evidence="1" id="KW-0378">Hydrolase</keyword>
<dbReference type="InterPro" id="IPR036890">
    <property type="entry name" value="HATPase_C_sf"/>
</dbReference>
<dbReference type="NCBIfam" id="TIGR00229">
    <property type="entry name" value="sensory_box"/>
    <property type="match status" value="2"/>
</dbReference>
<evidence type="ECO:0000313" key="4">
    <source>
        <dbReference type="EMBL" id="MFC5666839.1"/>
    </source>
</evidence>
<dbReference type="Pfam" id="PF01590">
    <property type="entry name" value="GAF"/>
    <property type="match status" value="3"/>
</dbReference>
<dbReference type="PROSITE" id="PS50112">
    <property type="entry name" value="PAS"/>
    <property type="match status" value="1"/>
</dbReference>
<dbReference type="SMART" id="SM00331">
    <property type="entry name" value="PP2C_SIG"/>
    <property type="match status" value="1"/>
</dbReference>
<dbReference type="SUPFAM" id="SSF55781">
    <property type="entry name" value="GAF domain-like"/>
    <property type="match status" value="3"/>
</dbReference>
<dbReference type="Gene3D" id="3.60.40.10">
    <property type="entry name" value="PPM-type phosphatase domain"/>
    <property type="match status" value="1"/>
</dbReference>
<dbReference type="EMBL" id="JBHSOF010000046">
    <property type="protein sequence ID" value="MFC5666839.1"/>
    <property type="molecule type" value="Genomic_DNA"/>
</dbReference>
<evidence type="ECO:0000256" key="1">
    <source>
        <dbReference type="ARBA" id="ARBA00022801"/>
    </source>
</evidence>
<evidence type="ECO:0000259" key="3">
    <source>
        <dbReference type="PROSITE" id="PS50112"/>
    </source>
</evidence>
<dbReference type="CDD" id="cd00130">
    <property type="entry name" value="PAS"/>
    <property type="match status" value="2"/>
</dbReference>
<dbReference type="InterPro" id="IPR035965">
    <property type="entry name" value="PAS-like_dom_sf"/>
</dbReference>
<dbReference type="PANTHER" id="PTHR43156">
    <property type="entry name" value="STAGE II SPORULATION PROTEIN E-RELATED"/>
    <property type="match status" value="1"/>
</dbReference>
<dbReference type="InterPro" id="IPR001932">
    <property type="entry name" value="PPM-type_phosphatase-like_dom"/>
</dbReference>
<feature type="region of interest" description="Disordered" evidence="2">
    <location>
        <begin position="1"/>
        <end position="45"/>
    </location>
</feature>
<dbReference type="Gene3D" id="3.30.450.20">
    <property type="entry name" value="PAS domain"/>
    <property type="match status" value="2"/>
</dbReference>
<evidence type="ECO:0000313" key="5">
    <source>
        <dbReference type="Proteomes" id="UP001595975"/>
    </source>
</evidence>
<comment type="caution">
    <text evidence="4">The sequence shown here is derived from an EMBL/GenBank/DDBJ whole genome shotgun (WGS) entry which is preliminary data.</text>
</comment>
<dbReference type="PANTHER" id="PTHR43156:SF2">
    <property type="entry name" value="STAGE II SPORULATION PROTEIN E"/>
    <property type="match status" value="1"/>
</dbReference>
<dbReference type="Pfam" id="PF07228">
    <property type="entry name" value="SpoIIE"/>
    <property type="match status" value="1"/>
</dbReference>
<dbReference type="SUPFAM" id="SSF55785">
    <property type="entry name" value="PYP-like sensor domain (PAS domain)"/>
    <property type="match status" value="2"/>
</dbReference>
<dbReference type="InterPro" id="IPR003018">
    <property type="entry name" value="GAF"/>
</dbReference>
<organism evidence="4 5">
    <name type="scientific">Kitasatospora misakiensis</name>
    <dbReference type="NCBI Taxonomy" id="67330"/>
    <lineage>
        <taxon>Bacteria</taxon>
        <taxon>Bacillati</taxon>
        <taxon>Actinomycetota</taxon>
        <taxon>Actinomycetes</taxon>
        <taxon>Kitasatosporales</taxon>
        <taxon>Streptomycetaceae</taxon>
        <taxon>Kitasatospora</taxon>
    </lineage>
</organism>
<accession>A0ABW0XCK1</accession>
<dbReference type="Gene3D" id="3.30.565.10">
    <property type="entry name" value="Histidine kinase-like ATPase, C-terminal domain"/>
    <property type="match status" value="1"/>
</dbReference>
<dbReference type="SMART" id="SM00091">
    <property type="entry name" value="PAS"/>
    <property type="match status" value="2"/>
</dbReference>
<feature type="domain" description="PAS" evidence="3">
    <location>
        <begin position="61"/>
        <end position="115"/>
    </location>
</feature>
<feature type="compositionally biased region" description="Basic and acidic residues" evidence="2">
    <location>
        <begin position="1"/>
        <end position="10"/>
    </location>
</feature>
<dbReference type="Pfam" id="PF08448">
    <property type="entry name" value="PAS_4"/>
    <property type="match status" value="2"/>
</dbReference>
<keyword evidence="5" id="KW-1185">Reference proteome</keyword>
<dbReference type="InterPro" id="IPR029016">
    <property type="entry name" value="GAF-like_dom_sf"/>
</dbReference>
<dbReference type="InterPro" id="IPR003594">
    <property type="entry name" value="HATPase_dom"/>
</dbReference>
<dbReference type="InterPro" id="IPR000014">
    <property type="entry name" value="PAS"/>
</dbReference>
<dbReference type="Proteomes" id="UP001595975">
    <property type="component" value="Unassembled WGS sequence"/>
</dbReference>
<dbReference type="InterPro" id="IPR036457">
    <property type="entry name" value="PPM-type-like_dom_sf"/>
</dbReference>
<dbReference type="SMART" id="SM00065">
    <property type="entry name" value="GAF"/>
    <property type="match status" value="3"/>
</dbReference>
<name>A0ABW0XCK1_9ACTN</name>
<dbReference type="RefSeq" id="WP_380228531.1">
    <property type="nucleotide sequence ID" value="NZ_JBHSOF010000046.1"/>
</dbReference>
<dbReference type="CDD" id="cd16936">
    <property type="entry name" value="HATPase_RsbW-like"/>
    <property type="match status" value="1"/>
</dbReference>
<dbReference type="InterPro" id="IPR052016">
    <property type="entry name" value="Bact_Sigma-Reg"/>
</dbReference>
<evidence type="ECO:0000256" key="2">
    <source>
        <dbReference type="SAM" id="MobiDB-lite"/>
    </source>
</evidence>
<dbReference type="SUPFAM" id="SSF81606">
    <property type="entry name" value="PP2C-like"/>
    <property type="match status" value="1"/>
</dbReference>
<dbReference type="Pfam" id="PF13581">
    <property type="entry name" value="HATPase_c_2"/>
    <property type="match status" value="1"/>
</dbReference>
<dbReference type="InterPro" id="IPR013656">
    <property type="entry name" value="PAS_4"/>
</dbReference>
<sequence length="1261" mass="136488">MVNERREREAGGPGRVPHGDRPGDAPGDQPRPQPVGPEPDDHPEQADDTEALLMVPIATALIEADGRILHWSSDAEALLGYSAEEAIGARAAQLLASDDRRPEVLELFQEILDGRGWSGVFPVRHRDGHHVNLEFRTHPIAGPGGSPLVLAVASDVTTLRRIQADLAVLDGFFTQSPVGMAVYDTHLAFVRINEALARVNGLTVPEHLGHRLTELLPGINGAENEAVMRRVLETGEPVLDARSHGRTPGDPTHDHAWSASYFRLEDPGGRVLGVSSTIIDVTERFRADARAARAQERLALLVEASASIGTTLDLRQTARELADAMVPRVADISGVFALEALAAGRTVEPLDPALPQHVRRLALATADPLYPADALPVDTVYEVTPDSPYARALATGRTVVVPSWELPPLSDAITESRRQAYLGDRPRSVRITPLVARGTTLGMIVYSRRGERESFAEADITLGDELAARAAVAIDNARLYLRQHQTVLARQQALREAKAAQERLALVNVASTRIGTTLDLAQTAKELAEVATPRLADTVVVEVLDDLVRGEREARPSGDGSALLRRMAFHSAHRSTLRPIDRSGGVHRFPPSSPYAWALGHRKPVLVPHMDEAGMAWFRDDPVRATAVREQNVHSFMVVPLIARGSPVGVAAFYRTVVERPYEDDDLALAGELAVRAAVAIDNALLFTRERDAAAARQRALDEAWAAQQRLSLLNEASNRIGTTLDLYRTARELIEVVIPRFADFVTVDLREAVLGGEDPAPVPADGAVLMRAVAVGELDAEGLMSDAADSVGETSQSAQVYAESLRTGRSILVSEVDETALRRIVASPDRVEPGLDAGVHSYLMVPLMARGLVLGGAEFIRTRNPLPFGSADRALAEELVGRTALAIDNGRLYRRERETALTLQRSLLPQEIHRTLGLEIAYRYLPSSVVSEVGGDWFDVVPLSSGRVALVVGDVMGHGIRAAATMGQLRTVARTLTTLELAPDRVMHRLDEATTAIGEGQFATCVCVVFDPVDRRCVAACAGHLPPVVADTEGHARLLDLPPGAPLGVGGVPFESVEFTLPEEGLLALYTDGLVERRGRDLDEGLRLLCRTIADRRGSLEQTCDVVLSELTGRTSEDDIAVILAQALPVGSDRIATLPLGGDRAMVAHSRRFTRETLAAWGLAPLADWAELLTSELITNALVHAGSPTQLRLLCNRTLTVEVADQDTSSPRMRRAHEEDEGGRGIHLVNELAHRWGTRRTPDGKVVWFDLELPPGLSGR</sequence>
<protein>
    <submittedName>
        <fullName evidence="4">SpoIIE family protein phosphatase</fullName>
    </submittedName>
</protein>
<reference evidence="5" key="1">
    <citation type="journal article" date="2019" name="Int. J. Syst. Evol. Microbiol.">
        <title>The Global Catalogue of Microorganisms (GCM) 10K type strain sequencing project: providing services to taxonomists for standard genome sequencing and annotation.</title>
        <authorList>
            <consortium name="The Broad Institute Genomics Platform"/>
            <consortium name="The Broad Institute Genome Sequencing Center for Infectious Disease"/>
            <person name="Wu L."/>
            <person name="Ma J."/>
        </authorList>
    </citation>
    <scope>NUCLEOTIDE SEQUENCE [LARGE SCALE GENOMIC DNA]</scope>
    <source>
        <strain evidence="5">CGMCC 4.1437</strain>
    </source>
</reference>
<dbReference type="Gene3D" id="3.30.450.40">
    <property type="match status" value="3"/>
</dbReference>
<gene>
    <name evidence="4" type="ORF">ACFP3U_28215</name>
</gene>